<dbReference type="SMART" id="SM00487">
    <property type="entry name" value="DEXDc"/>
    <property type="match status" value="1"/>
</dbReference>
<comment type="caution">
    <text evidence="15">The sequence shown here is derived from an EMBL/GenBank/DDBJ whole genome shotgun (WGS) entry which is preliminary data.</text>
</comment>
<comment type="catalytic activity">
    <reaction evidence="12">
        <text>Couples ATP hydrolysis with the unwinding of duplex DNA by translocating in the 3'-5' direction.</text>
        <dbReference type="EC" id="5.6.2.4"/>
    </reaction>
</comment>
<evidence type="ECO:0000256" key="6">
    <source>
        <dbReference type="ARBA" id="ARBA00022806"/>
    </source>
</evidence>
<dbReference type="GO" id="GO:0006269">
    <property type="term" value="P:DNA replication, synthesis of primer"/>
    <property type="evidence" value="ECO:0007669"/>
    <property type="project" value="UniProtKB-KW"/>
</dbReference>
<keyword evidence="4 12" id="KW-0547">Nucleotide-binding</keyword>
<feature type="binding site" evidence="12">
    <location>
        <position position="365"/>
    </location>
    <ligand>
        <name>Zn(2+)</name>
        <dbReference type="ChEBI" id="CHEBI:29105"/>
        <label>1</label>
    </ligand>
</feature>
<dbReference type="Pfam" id="PF00271">
    <property type="entry name" value="Helicase_C"/>
    <property type="match status" value="1"/>
</dbReference>
<sequence length="652" mass="74724">MFADIVIPNTKLDDLTYRIPEKLAPVIQVGSAVKVPLRKKQTVGIVVRIKDTSVSSYTKEIQAVIETDFCAKSLLRLTNWVSKYYIASWGETLTLAIPKGVYGYKPKKISEPLLTLSTANGIAPVLTLEQHRAIKKILPNLKTNQFKVFLLYGVTGSGKTEVYLRLIEEVLRLNKSVIVLVPEISLTPFYLDRFAQRFSQQLITLHSALIPSQRKEYWQRIRNGEFRVVVGPRSVVFAPVKNLGLIVVDEEHDPSYKEKDRNPHYNARDVAIMRAKFENATVILGSATPSVESFYNALSKRYELVNLKFRIDKRPLPKAVIINMKRYKDLVFSPQLKAEIQNRLKTDEQMILFLNRRGFARFILCPTCAYVPKCRFCGIPLVFHKPEKRLSCYFCKYEIAVFDNCPNCQGTDFLYEGIGTQKVEACLAQIVDKALILRMDKDTTRKRGMPEKLYQAFSQGQAKILVGTQIIAKGFDFPKVTLCGIISADTALNLPDFRSAERTFQMLTQVVGRAGRGTQPGKALIQTFYNDHYAIRYGAQQNFLKFYEQEIKIRQQLQYPPFIKLVRIRIYSKDEKTALAIGEDLKDKFKNKKGIEVFGPVPAFRAKKRYTHIFQLLIKIQKEFNFHSLIDRQQLAYTKAKVDIDIDPVELL</sequence>
<feature type="domain" description="Helicase ATP-binding" evidence="13">
    <location>
        <begin position="140"/>
        <end position="307"/>
    </location>
</feature>
<dbReference type="GO" id="GO:0003677">
    <property type="term" value="F:DNA binding"/>
    <property type="evidence" value="ECO:0007669"/>
    <property type="project" value="UniProtKB-UniRule"/>
</dbReference>
<evidence type="ECO:0000256" key="7">
    <source>
        <dbReference type="ARBA" id="ARBA00022833"/>
    </source>
</evidence>
<dbReference type="CDD" id="cd17929">
    <property type="entry name" value="DEXHc_priA"/>
    <property type="match status" value="1"/>
</dbReference>
<dbReference type="PANTHER" id="PTHR30580">
    <property type="entry name" value="PRIMOSOMAL PROTEIN N"/>
    <property type="match status" value="1"/>
</dbReference>
<dbReference type="Gene3D" id="3.40.1440.60">
    <property type="entry name" value="PriA, 3(prime) DNA-binding domain"/>
    <property type="match status" value="1"/>
</dbReference>
<dbReference type="GO" id="GO:0006310">
    <property type="term" value="P:DNA recombination"/>
    <property type="evidence" value="ECO:0007669"/>
    <property type="project" value="InterPro"/>
</dbReference>
<accession>A0A7C6A7W3</accession>
<comment type="subunit">
    <text evidence="12">Component of the replication restart primosome.</text>
</comment>
<evidence type="ECO:0000256" key="3">
    <source>
        <dbReference type="ARBA" id="ARBA00022723"/>
    </source>
</evidence>
<dbReference type="GO" id="GO:0008270">
    <property type="term" value="F:zinc ion binding"/>
    <property type="evidence" value="ECO:0007669"/>
    <property type="project" value="UniProtKB-UniRule"/>
</dbReference>
<evidence type="ECO:0000259" key="13">
    <source>
        <dbReference type="PROSITE" id="PS51192"/>
    </source>
</evidence>
<dbReference type="SUPFAM" id="SSF52540">
    <property type="entry name" value="P-loop containing nucleoside triphosphate hydrolases"/>
    <property type="match status" value="2"/>
</dbReference>
<dbReference type="GO" id="GO:0006270">
    <property type="term" value="P:DNA replication initiation"/>
    <property type="evidence" value="ECO:0007669"/>
    <property type="project" value="TreeGrafter"/>
</dbReference>
<dbReference type="PROSITE" id="PS51194">
    <property type="entry name" value="HELICASE_CTER"/>
    <property type="match status" value="1"/>
</dbReference>
<feature type="binding site" evidence="12">
    <location>
        <position position="392"/>
    </location>
    <ligand>
        <name>Zn(2+)</name>
        <dbReference type="ChEBI" id="CHEBI:29105"/>
        <label>2</label>
    </ligand>
</feature>
<evidence type="ECO:0000256" key="12">
    <source>
        <dbReference type="HAMAP-Rule" id="MF_00983"/>
    </source>
</evidence>
<dbReference type="FunFam" id="3.40.50.300:FF:000489">
    <property type="entry name" value="Primosome assembly protein PriA"/>
    <property type="match status" value="1"/>
</dbReference>
<gene>
    <name evidence="12 15" type="primary">priA</name>
    <name evidence="15" type="ORF">ENW73_00060</name>
</gene>
<dbReference type="InterPro" id="IPR042115">
    <property type="entry name" value="PriA_3primeBD_sf"/>
</dbReference>
<dbReference type="InterPro" id="IPR041222">
    <property type="entry name" value="PriA_3primeBD"/>
</dbReference>
<organism evidence="15">
    <name type="scientific">candidate division WOR-3 bacterium</name>
    <dbReference type="NCBI Taxonomy" id="2052148"/>
    <lineage>
        <taxon>Bacteria</taxon>
        <taxon>Bacteria division WOR-3</taxon>
    </lineage>
</organism>
<dbReference type="Pfam" id="PF00270">
    <property type="entry name" value="DEAD"/>
    <property type="match status" value="1"/>
</dbReference>
<dbReference type="InterPro" id="IPR005259">
    <property type="entry name" value="PriA"/>
</dbReference>
<dbReference type="InterPro" id="IPR014001">
    <property type="entry name" value="Helicase_ATP-bd"/>
</dbReference>
<dbReference type="InterPro" id="IPR001650">
    <property type="entry name" value="Helicase_C-like"/>
</dbReference>
<comment type="cofactor">
    <cofactor evidence="12">
        <name>Zn(2+)</name>
        <dbReference type="ChEBI" id="CHEBI:29105"/>
    </cofactor>
    <text evidence="12">Binds 2 zinc ions per subunit.</text>
</comment>
<evidence type="ECO:0000256" key="9">
    <source>
        <dbReference type="ARBA" id="ARBA00023125"/>
    </source>
</evidence>
<evidence type="ECO:0000256" key="8">
    <source>
        <dbReference type="ARBA" id="ARBA00022840"/>
    </source>
</evidence>
<evidence type="ECO:0000256" key="1">
    <source>
        <dbReference type="ARBA" id="ARBA00022515"/>
    </source>
</evidence>
<dbReference type="EMBL" id="DTLI01000004">
    <property type="protein sequence ID" value="HHS51247.1"/>
    <property type="molecule type" value="Genomic_DNA"/>
</dbReference>
<evidence type="ECO:0000313" key="15">
    <source>
        <dbReference type="EMBL" id="HHS51247.1"/>
    </source>
</evidence>
<reference evidence="15" key="1">
    <citation type="journal article" date="2020" name="mSystems">
        <title>Genome- and Community-Level Interaction Insights into Carbon Utilization and Element Cycling Functions of Hydrothermarchaeota in Hydrothermal Sediment.</title>
        <authorList>
            <person name="Zhou Z."/>
            <person name="Liu Y."/>
            <person name="Xu W."/>
            <person name="Pan J."/>
            <person name="Luo Z.H."/>
            <person name="Li M."/>
        </authorList>
    </citation>
    <scope>NUCLEOTIDE SEQUENCE [LARGE SCALE GENOMIC DNA]</scope>
    <source>
        <strain evidence="15">SpSt-876</strain>
    </source>
</reference>
<keyword evidence="2 12" id="KW-0235">DNA replication</keyword>
<dbReference type="GO" id="GO:0005524">
    <property type="term" value="F:ATP binding"/>
    <property type="evidence" value="ECO:0007669"/>
    <property type="project" value="UniProtKB-UniRule"/>
</dbReference>
<dbReference type="PANTHER" id="PTHR30580:SF0">
    <property type="entry name" value="PRIMOSOMAL PROTEIN N"/>
    <property type="match status" value="1"/>
</dbReference>
<feature type="binding site" evidence="12">
    <location>
        <position position="395"/>
    </location>
    <ligand>
        <name>Zn(2+)</name>
        <dbReference type="ChEBI" id="CHEBI:29105"/>
        <label>2</label>
    </ligand>
</feature>
<evidence type="ECO:0000259" key="14">
    <source>
        <dbReference type="PROSITE" id="PS51194"/>
    </source>
</evidence>
<feature type="binding site" evidence="12">
    <location>
        <position position="368"/>
    </location>
    <ligand>
        <name>Zn(2+)</name>
        <dbReference type="ChEBI" id="CHEBI:29105"/>
        <label>1</label>
    </ligand>
</feature>
<dbReference type="EC" id="5.6.2.4" evidence="12"/>
<keyword evidence="3 12" id="KW-0479">Metal-binding</keyword>
<evidence type="ECO:0000256" key="4">
    <source>
        <dbReference type="ARBA" id="ARBA00022741"/>
    </source>
</evidence>
<feature type="binding site" evidence="12">
    <location>
        <position position="377"/>
    </location>
    <ligand>
        <name>Zn(2+)</name>
        <dbReference type="ChEBI" id="CHEBI:29105"/>
        <label>2</label>
    </ligand>
</feature>
<dbReference type="AlphaFoldDB" id="A0A7C6A7W3"/>
<keyword evidence="9 12" id="KW-0238">DNA-binding</keyword>
<dbReference type="Pfam" id="PF18074">
    <property type="entry name" value="PriA_C"/>
    <property type="match status" value="1"/>
</dbReference>
<feature type="binding site" evidence="12">
    <location>
        <position position="405"/>
    </location>
    <ligand>
        <name>Zn(2+)</name>
        <dbReference type="ChEBI" id="CHEBI:29105"/>
        <label>1</label>
    </ligand>
</feature>
<evidence type="ECO:0000256" key="5">
    <source>
        <dbReference type="ARBA" id="ARBA00022801"/>
    </source>
</evidence>
<evidence type="ECO:0000256" key="2">
    <source>
        <dbReference type="ARBA" id="ARBA00022705"/>
    </source>
</evidence>
<dbReference type="Gene3D" id="3.40.50.300">
    <property type="entry name" value="P-loop containing nucleotide triphosphate hydrolases"/>
    <property type="match status" value="2"/>
</dbReference>
<evidence type="ECO:0000256" key="10">
    <source>
        <dbReference type="ARBA" id="ARBA00023235"/>
    </source>
</evidence>
<dbReference type="InterPro" id="IPR041236">
    <property type="entry name" value="PriA_C"/>
</dbReference>
<evidence type="ECO:0000256" key="11">
    <source>
        <dbReference type="ARBA" id="ARBA00048988"/>
    </source>
</evidence>
<keyword evidence="10 12" id="KW-0413">Isomerase</keyword>
<dbReference type="GO" id="GO:0016787">
    <property type="term" value="F:hydrolase activity"/>
    <property type="evidence" value="ECO:0007669"/>
    <property type="project" value="UniProtKB-KW"/>
</dbReference>
<dbReference type="GO" id="GO:1990077">
    <property type="term" value="C:primosome complex"/>
    <property type="evidence" value="ECO:0007669"/>
    <property type="project" value="UniProtKB-UniRule"/>
</dbReference>
<dbReference type="HAMAP" id="MF_00983">
    <property type="entry name" value="PriA"/>
    <property type="match status" value="1"/>
</dbReference>
<comment type="similarity">
    <text evidence="12">Belongs to the helicase family. PriA subfamily.</text>
</comment>
<proteinExistence type="inferred from homology"/>
<dbReference type="GO" id="GO:0006302">
    <property type="term" value="P:double-strand break repair"/>
    <property type="evidence" value="ECO:0007669"/>
    <property type="project" value="InterPro"/>
</dbReference>
<dbReference type="InterPro" id="IPR027417">
    <property type="entry name" value="P-loop_NTPase"/>
</dbReference>
<name>A0A7C6A7W3_UNCW3</name>
<keyword evidence="5 12" id="KW-0378">Hydrolase</keyword>
<keyword evidence="1 12" id="KW-0639">Primosome</keyword>
<keyword evidence="7 12" id="KW-0862">Zinc</keyword>
<feature type="domain" description="Helicase C-terminal" evidence="14">
    <location>
        <begin position="389"/>
        <end position="585"/>
    </location>
</feature>
<dbReference type="PROSITE" id="PS51192">
    <property type="entry name" value="HELICASE_ATP_BIND_1"/>
    <property type="match status" value="1"/>
</dbReference>
<comment type="catalytic activity">
    <reaction evidence="11 12">
        <text>ATP + H2O = ADP + phosphate + H(+)</text>
        <dbReference type="Rhea" id="RHEA:13065"/>
        <dbReference type="ChEBI" id="CHEBI:15377"/>
        <dbReference type="ChEBI" id="CHEBI:15378"/>
        <dbReference type="ChEBI" id="CHEBI:30616"/>
        <dbReference type="ChEBI" id="CHEBI:43474"/>
        <dbReference type="ChEBI" id="CHEBI:456216"/>
        <dbReference type="EC" id="5.6.2.4"/>
    </reaction>
</comment>
<keyword evidence="6 12" id="KW-0347">Helicase</keyword>
<keyword evidence="8 12" id="KW-0067">ATP-binding</keyword>
<dbReference type="GO" id="GO:0043138">
    <property type="term" value="F:3'-5' DNA helicase activity"/>
    <property type="evidence" value="ECO:0007669"/>
    <property type="project" value="UniProtKB-EC"/>
</dbReference>
<dbReference type="Pfam" id="PF17764">
    <property type="entry name" value="PriA_3primeBD"/>
    <property type="match status" value="1"/>
</dbReference>
<dbReference type="NCBIfam" id="TIGR00595">
    <property type="entry name" value="priA"/>
    <property type="match status" value="1"/>
</dbReference>
<dbReference type="InterPro" id="IPR011545">
    <property type="entry name" value="DEAD/DEAH_box_helicase_dom"/>
</dbReference>
<feature type="binding site" evidence="12">
    <location>
        <position position="408"/>
    </location>
    <ligand>
        <name>Zn(2+)</name>
        <dbReference type="ChEBI" id="CHEBI:29105"/>
        <label>1</label>
    </ligand>
</feature>
<dbReference type="SMART" id="SM00490">
    <property type="entry name" value="HELICc"/>
    <property type="match status" value="1"/>
</dbReference>
<comment type="function">
    <text evidence="12">Initiates the restart of stalled replication forks, which reloads the replicative helicase on sites other than the origin of replication. Recognizes and binds to abandoned replication forks and remodels them to uncover a helicase loading site. Promotes assembly of the primosome at these replication forks.</text>
</comment>
<protein>
    <recommendedName>
        <fullName evidence="12">Replication restart protein PriA</fullName>
    </recommendedName>
    <alternativeName>
        <fullName evidence="12">ATP-dependent DNA helicase PriA</fullName>
        <ecNumber evidence="12">5.6.2.4</ecNumber>
    </alternativeName>
    <alternativeName>
        <fullName evidence="12">DNA 3'-5' helicase PriA</fullName>
    </alternativeName>
</protein>
<feature type="binding site" evidence="12">
    <location>
        <position position="374"/>
    </location>
    <ligand>
        <name>Zn(2+)</name>
        <dbReference type="ChEBI" id="CHEBI:29105"/>
        <label>2</label>
    </ligand>
</feature>